<dbReference type="EMBL" id="CP065592">
    <property type="protein sequence ID" value="QPQ54072.1"/>
    <property type="molecule type" value="Genomic_DNA"/>
</dbReference>
<gene>
    <name evidence="1" type="ORF">IC614_06755</name>
</gene>
<organism evidence="1 2">
    <name type="scientific">Allosphingosinicella flava</name>
    <dbReference type="NCBI Taxonomy" id="2771430"/>
    <lineage>
        <taxon>Bacteria</taxon>
        <taxon>Pseudomonadati</taxon>
        <taxon>Pseudomonadota</taxon>
        <taxon>Alphaproteobacteria</taxon>
        <taxon>Sphingomonadales</taxon>
        <taxon>Sphingomonadaceae</taxon>
        <taxon>Allosphingosinicella</taxon>
    </lineage>
</organism>
<dbReference type="Proteomes" id="UP000594873">
    <property type="component" value="Chromosome"/>
</dbReference>
<accession>A0A7T2GHP9</accession>
<dbReference type="AlphaFoldDB" id="A0A7T2GHP9"/>
<protein>
    <submittedName>
        <fullName evidence="1">DUF1059 domain-containing protein</fullName>
    </submittedName>
</protein>
<proteinExistence type="predicted"/>
<evidence type="ECO:0000313" key="2">
    <source>
        <dbReference type="Proteomes" id="UP000594873"/>
    </source>
</evidence>
<dbReference type="RefSeq" id="WP_200970605.1">
    <property type="nucleotide sequence ID" value="NZ_CP065592.1"/>
</dbReference>
<dbReference type="InterPro" id="IPR009409">
    <property type="entry name" value="DUF1059"/>
</dbReference>
<evidence type="ECO:0000313" key="1">
    <source>
        <dbReference type="EMBL" id="QPQ54072.1"/>
    </source>
</evidence>
<keyword evidence="2" id="KW-1185">Reference proteome</keyword>
<dbReference type="Pfam" id="PF06348">
    <property type="entry name" value="DUF1059"/>
    <property type="match status" value="1"/>
</dbReference>
<sequence length="67" mass="7464">MNRKYIDCREIPSDTHCSIAISANTEEELMEAAAQHAVQVHGHRDTPELRSRLHQAMHIGEPTMAAG</sequence>
<name>A0A7T2GHP9_9SPHN</name>
<reference evidence="1 2" key="1">
    <citation type="submission" date="2020-11" db="EMBL/GenBank/DDBJ databases">
        <title>Genome seq and assembly of Sphingosinicella sp.</title>
        <authorList>
            <person name="Chhetri G."/>
        </authorList>
    </citation>
    <scope>NUCLEOTIDE SEQUENCE [LARGE SCALE GENOMIC DNA]</scope>
    <source>
        <strain evidence="1 2">UDD2</strain>
    </source>
</reference>
<dbReference type="KEGG" id="sflv:IC614_06755"/>